<reference evidence="3 4" key="1">
    <citation type="journal article" date="2018" name="Nat. Biotechnol.">
        <title>A standardized bacterial taxonomy based on genome phylogeny substantially revises the tree of life.</title>
        <authorList>
            <person name="Parks D.H."/>
            <person name="Chuvochina M."/>
            <person name="Waite D.W."/>
            <person name="Rinke C."/>
            <person name="Skarshewski A."/>
            <person name="Chaumeil P.A."/>
            <person name="Hugenholtz P."/>
        </authorList>
    </citation>
    <scope>NUCLEOTIDE SEQUENCE [LARGE SCALE GENOMIC DNA]</scope>
    <source>
        <strain evidence="3">UBA9169</strain>
    </source>
</reference>
<dbReference type="GO" id="GO:0005509">
    <property type="term" value="F:calcium ion binding"/>
    <property type="evidence" value="ECO:0007669"/>
    <property type="project" value="InterPro"/>
</dbReference>
<comment type="caution">
    <text evidence="3">The sequence shown here is derived from an EMBL/GenBank/DDBJ whole genome shotgun (WGS) entry which is preliminary data.</text>
</comment>
<evidence type="ECO:0000313" key="3">
    <source>
        <dbReference type="EMBL" id="HAR54387.1"/>
    </source>
</evidence>
<dbReference type="CDD" id="cd00051">
    <property type="entry name" value="EFh"/>
    <property type="match status" value="1"/>
</dbReference>
<dbReference type="RefSeq" id="WP_009814912.1">
    <property type="nucleotide sequence ID" value="NZ_CAXAXR010000003.1"/>
</dbReference>
<feature type="chain" id="PRO_5016633125" evidence="1">
    <location>
        <begin position="21"/>
        <end position="82"/>
    </location>
</feature>
<keyword evidence="1" id="KW-0732">Signal</keyword>
<evidence type="ECO:0000256" key="1">
    <source>
        <dbReference type="SAM" id="SignalP"/>
    </source>
</evidence>
<feature type="domain" description="EF-hand" evidence="2">
    <location>
        <begin position="15"/>
        <end position="50"/>
    </location>
</feature>
<feature type="domain" description="EF-hand" evidence="2">
    <location>
        <begin position="52"/>
        <end position="78"/>
    </location>
</feature>
<dbReference type="InterPro" id="IPR018247">
    <property type="entry name" value="EF_Hand_1_Ca_BS"/>
</dbReference>
<proteinExistence type="predicted"/>
<dbReference type="Pfam" id="PF13202">
    <property type="entry name" value="EF-hand_5"/>
    <property type="match status" value="2"/>
</dbReference>
<dbReference type="PROSITE" id="PS50222">
    <property type="entry name" value="EF_HAND_2"/>
    <property type="match status" value="2"/>
</dbReference>
<feature type="signal peptide" evidence="1">
    <location>
        <begin position="1"/>
        <end position="20"/>
    </location>
</feature>
<dbReference type="AlphaFoldDB" id="A0A348WIM5"/>
<dbReference type="InterPro" id="IPR011992">
    <property type="entry name" value="EF-hand-dom_pair"/>
</dbReference>
<organism evidence="3 4">
    <name type="scientific">Roseovarius nubinhibens</name>
    <dbReference type="NCBI Taxonomy" id="314263"/>
    <lineage>
        <taxon>Bacteria</taxon>
        <taxon>Pseudomonadati</taxon>
        <taxon>Pseudomonadota</taxon>
        <taxon>Alphaproteobacteria</taxon>
        <taxon>Rhodobacterales</taxon>
        <taxon>Roseobacteraceae</taxon>
        <taxon>Roseovarius</taxon>
    </lineage>
</organism>
<protein>
    <submittedName>
        <fullName evidence="3">EF-hand domain-containing protein</fullName>
    </submittedName>
</protein>
<dbReference type="Proteomes" id="UP000264719">
    <property type="component" value="Unassembled WGS sequence"/>
</dbReference>
<evidence type="ECO:0000313" key="4">
    <source>
        <dbReference type="Proteomes" id="UP000264719"/>
    </source>
</evidence>
<gene>
    <name evidence="3" type="ORF">DCS45_21305</name>
</gene>
<evidence type="ECO:0000259" key="2">
    <source>
        <dbReference type="PROSITE" id="PS50222"/>
    </source>
</evidence>
<dbReference type="Gene3D" id="1.10.238.10">
    <property type="entry name" value="EF-hand"/>
    <property type="match status" value="1"/>
</dbReference>
<dbReference type="PROSITE" id="PS00018">
    <property type="entry name" value="EF_HAND_1"/>
    <property type="match status" value="2"/>
</dbReference>
<sequence>MTKYIALVLGMGLMANAAFANEGIAELDTNGDGLITADELSAVFPDVTAETFAEIDADGNGAMDDEEMAAAVEAGLIPEKAQ</sequence>
<accession>A0A348WIM5</accession>
<dbReference type="InterPro" id="IPR002048">
    <property type="entry name" value="EF_hand_dom"/>
</dbReference>
<dbReference type="EMBL" id="DMVW01000203">
    <property type="protein sequence ID" value="HAR54387.1"/>
    <property type="molecule type" value="Genomic_DNA"/>
</dbReference>
<dbReference type="SMART" id="SM00054">
    <property type="entry name" value="EFh"/>
    <property type="match status" value="2"/>
</dbReference>
<dbReference type="SUPFAM" id="SSF47473">
    <property type="entry name" value="EF-hand"/>
    <property type="match status" value="1"/>
</dbReference>
<name>A0A348WIM5_9RHOB</name>